<feature type="region of interest" description="Disordered" evidence="1">
    <location>
        <begin position="75"/>
        <end position="156"/>
    </location>
</feature>
<evidence type="ECO:0000256" key="1">
    <source>
        <dbReference type="SAM" id="MobiDB-lite"/>
    </source>
</evidence>
<evidence type="ECO:0000313" key="4">
    <source>
        <dbReference type="EMBL" id="SPW24276.1"/>
    </source>
</evidence>
<proteinExistence type="predicted"/>
<dbReference type="Gene3D" id="3.40.33.10">
    <property type="entry name" value="CAP"/>
    <property type="match status" value="1"/>
</dbReference>
<name>A0A8B4GUL1_9CORY</name>
<evidence type="ECO:0000256" key="2">
    <source>
        <dbReference type="SAM" id="SignalP"/>
    </source>
</evidence>
<reference evidence="4 5" key="1">
    <citation type="submission" date="2018-06" db="EMBL/GenBank/DDBJ databases">
        <authorList>
            <consortium name="Pathogen Informatics"/>
            <person name="Doyle S."/>
        </authorList>
    </citation>
    <scope>NUCLEOTIDE SEQUENCE [LARGE SCALE GENOMIC DNA]</scope>
    <source>
        <strain evidence="4 5">NCTC10254</strain>
    </source>
</reference>
<comment type="caution">
    <text evidence="4">The sequence shown here is derived from an EMBL/GenBank/DDBJ whole genome shotgun (WGS) entry which is preliminary data.</text>
</comment>
<dbReference type="CDD" id="cd05379">
    <property type="entry name" value="CAP_bacterial"/>
    <property type="match status" value="1"/>
</dbReference>
<accession>A0A8B4GUL1</accession>
<protein>
    <submittedName>
        <fullName evidence="4">Putative secreted protein</fullName>
    </submittedName>
</protein>
<keyword evidence="2" id="KW-0732">Signal</keyword>
<dbReference type="InterPro" id="IPR035940">
    <property type="entry name" value="CAP_sf"/>
</dbReference>
<dbReference type="SUPFAM" id="SSF55797">
    <property type="entry name" value="PR-1-like"/>
    <property type="match status" value="1"/>
</dbReference>
<feature type="domain" description="SCP" evidence="3">
    <location>
        <begin position="181"/>
        <end position="290"/>
    </location>
</feature>
<dbReference type="InterPro" id="IPR014044">
    <property type="entry name" value="CAP_dom"/>
</dbReference>
<dbReference type="EMBL" id="UARK01000001">
    <property type="protein sequence ID" value="SPW24276.1"/>
    <property type="molecule type" value="Genomic_DNA"/>
</dbReference>
<feature type="signal peptide" evidence="2">
    <location>
        <begin position="1"/>
        <end position="40"/>
    </location>
</feature>
<organism evidence="4 5">
    <name type="scientific">Corynebacterium matruchotii</name>
    <dbReference type="NCBI Taxonomy" id="43768"/>
    <lineage>
        <taxon>Bacteria</taxon>
        <taxon>Bacillati</taxon>
        <taxon>Actinomycetota</taxon>
        <taxon>Actinomycetes</taxon>
        <taxon>Mycobacteriales</taxon>
        <taxon>Corynebacteriaceae</taxon>
        <taxon>Corynebacterium</taxon>
    </lineage>
</organism>
<evidence type="ECO:0000313" key="5">
    <source>
        <dbReference type="Proteomes" id="UP000249886"/>
    </source>
</evidence>
<dbReference type="AlphaFoldDB" id="A0A8B4GUL1"/>
<gene>
    <name evidence="4" type="ORF">NCTC10254_00647</name>
</gene>
<dbReference type="Pfam" id="PF00188">
    <property type="entry name" value="CAP"/>
    <property type="match status" value="1"/>
</dbReference>
<dbReference type="Proteomes" id="UP000249886">
    <property type="component" value="Unassembled WGS sequence"/>
</dbReference>
<feature type="compositionally biased region" description="Low complexity" evidence="1">
    <location>
        <begin position="75"/>
        <end position="117"/>
    </location>
</feature>
<sequence length="293" mass="30867">MCTMRQHNARKMTLTKTIAAIATSVAVSGSTLIGAPAASAQPAAPAPTAASSTGTRDLNSILAWFKSLFSGFSSSNGSSDSSSSGQGSSRGSSNSGSATSALSSPTSPASSTASTTDPIFTSMPTVPDAKNTTSAERPPEEPTTSAAAAPATTKVQQDKIEGLTKTAGNDPLITMTSKVIDETNQHRKSHGLGEVTLDNDLQSKAQAYADEMKSYNTSNFSDQPINYHHQPGIDHYENIMWAHNMQPGSIDPFESWKNSDAHNRAMLADVHRIGVGVAFDQNTKHFFAVMKLK</sequence>
<evidence type="ECO:0000259" key="3">
    <source>
        <dbReference type="Pfam" id="PF00188"/>
    </source>
</evidence>
<feature type="chain" id="PRO_5032764497" evidence="2">
    <location>
        <begin position="41"/>
        <end position="293"/>
    </location>
</feature>
<feature type="compositionally biased region" description="Low complexity" evidence="1">
    <location>
        <begin position="132"/>
        <end position="153"/>
    </location>
</feature>